<dbReference type="InterPro" id="IPR051309">
    <property type="entry name" value="ABCF_ATPase"/>
</dbReference>
<dbReference type="KEGG" id="nfl:COO91_08370"/>
<evidence type="ECO:0000313" key="2">
    <source>
        <dbReference type="Proteomes" id="UP000232003"/>
    </source>
</evidence>
<accession>A0A2K8T3G3</accession>
<dbReference type="OrthoDB" id="9762369at2"/>
<dbReference type="InterPro" id="IPR027417">
    <property type="entry name" value="P-loop_NTPase"/>
</dbReference>
<protein>
    <submittedName>
        <fullName evidence="1">ATPase components of ABC transporters with duplicated ATPase domains</fullName>
    </submittedName>
</protein>
<dbReference type="PANTHER" id="PTHR42855">
    <property type="entry name" value="ABC TRANSPORTER ATP-BINDING SUBUNIT"/>
    <property type="match status" value="1"/>
</dbReference>
<sequence>MTPQQAHTTLVSAGFSYERHQDIIALLSGGERARLQLLAINKAGTNFLVLDEPTNHLDVEGIERLEQELAVFEGTVVLVSHDRRFIENVANRFFLIKDSQLQEVSGIDVYYSYLQDYLLRTSSSQLASLDDVCSTLKVPLLQADLTLLSDDDLYQYYFEIEEALHQKTSGTKDYKRLAKKLEELEQQIDGRLHIHQNLRIDK</sequence>
<dbReference type="EMBL" id="CP024785">
    <property type="protein sequence ID" value="AUB42258.1"/>
    <property type="molecule type" value="Genomic_DNA"/>
</dbReference>
<dbReference type="AlphaFoldDB" id="A0A2K8T3G3"/>
<gene>
    <name evidence="1" type="ORF">COO91_08370</name>
</gene>
<dbReference type="RefSeq" id="WP_100902356.1">
    <property type="nucleotide sequence ID" value="NZ_CAWNNC010000001.1"/>
</dbReference>
<name>A0A2K8T3G3_9NOSO</name>
<evidence type="ECO:0000313" key="1">
    <source>
        <dbReference type="EMBL" id="AUB42258.1"/>
    </source>
</evidence>
<dbReference type="PANTHER" id="PTHR42855:SF2">
    <property type="entry name" value="DRUG RESISTANCE ABC TRANSPORTER,ATP-BINDING PROTEIN"/>
    <property type="match status" value="1"/>
</dbReference>
<dbReference type="Gene3D" id="3.40.50.300">
    <property type="entry name" value="P-loop containing nucleotide triphosphate hydrolases"/>
    <property type="match status" value="1"/>
</dbReference>
<dbReference type="Proteomes" id="UP000232003">
    <property type="component" value="Chromosome"/>
</dbReference>
<keyword evidence="2" id="KW-1185">Reference proteome</keyword>
<organism evidence="1 2">
    <name type="scientific">Nostoc flagelliforme CCNUN1</name>
    <dbReference type="NCBI Taxonomy" id="2038116"/>
    <lineage>
        <taxon>Bacteria</taxon>
        <taxon>Bacillati</taxon>
        <taxon>Cyanobacteriota</taxon>
        <taxon>Cyanophyceae</taxon>
        <taxon>Nostocales</taxon>
        <taxon>Nostocaceae</taxon>
        <taxon>Nostoc</taxon>
    </lineage>
</organism>
<proteinExistence type="predicted"/>
<reference evidence="1 2" key="1">
    <citation type="submission" date="2017-11" db="EMBL/GenBank/DDBJ databases">
        <title>Complete genome of a free-living desiccation-tolerant cyanobacterium and its photosynthetic adaptation to extreme terrestrial habitat.</title>
        <authorList>
            <person name="Shang J."/>
        </authorList>
    </citation>
    <scope>NUCLEOTIDE SEQUENCE [LARGE SCALE GENOMIC DNA]</scope>
    <source>
        <strain evidence="1 2">CCNUN1</strain>
    </source>
</reference>
<dbReference type="SUPFAM" id="SSF52540">
    <property type="entry name" value="P-loop containing nucleoside triphosphate hydrolases"/>
    <property type="match status" value="1"/>
</dbReference>